<gene>
    <name evidence="1" type="ORF">TNCV_4231241</name>
</gene>
<organism evidence="1 2">
    <name type="scientific">Trichonephila clavipes</name>
    <name type="common">Golden silk orbweaver</name>
    <name type="synonym">Nephila clavipes</name>
    <dbReference type="NCBI Taxonomy" id="2585209"/>
    <lineage>
        <taxon>Eukaryota</taxon>
        <taxon>Metazoa</taxon>
        <taxon>Ecdysozoa</taxon>
        <taxon>Arthropoda</taxon>
        <taxon>Chelicerata</taxon>
        <taxon>Arachnida</taxon>
        <taxon>Araneae</taxon>
        <taxon>Araneomorphae</taxon>
        <taxon>Entelegynae</taxon>
        <taxon>Araneoidea</taxon>
        <taxon>Nephilidae</taxon>
        <taxon>Trichonephila</taxon>
    </lineage>
</organism>
<name>A0A8X6SI68_TRICX</name>
<evidence type="ECO:0000313" key="2">
    <source>
        <dbReference type="Proteomes" id="UP000887159"/>
    </source>
</evidence>
<accession>A0A8X6SI68</accession>
<sequence length="198" mass="22606">MLLERLKWAPSVIQVLPDPLDCVSRRHVPGKATRCVCSHKPSAEMCPFLLGKGICFLRTYTLREVRVDAEERYRVCADLEGTRYNPSLSVETHNHRGGGIMVRVEISLGGRPELRAIHEDRVRHWVRFLYGYCHPCSTAIGYKFILMDDNPRAMLIDCLQCHSLERMGAIWGYLDRHVGGSSSTPRPLHKLQQGLLRI</sequence>
<dbReference type="Proteomes" id="UP000887159">
    <property type="component" value="Unassembled WGS sequence"/>
</dbReference>
<proteinExistence type="predicted"/>
<keyword evidence="2" id="KW-1185">Reference proteome</keyword>
<protein>
    <submittedName>
        <fullName evidence="1">Uncharacterized protein</fullName>
    </submittedName>
</protein>
<dbReference type="EMBL" id="BMAU01021306">
    <property type="protein sequence ID" value="GFY11655.1"/>
    <property type="molecule type" value="Genomic_DNA"/>
</dbReference>
<comment type="caution">
    <text evidence="1">The sequence shown here is derived from an EMBL/GenBank/DDBJ whole genome shotgun (WGS) entry which is preliminary data.</text>
</comment>
<evidence type="ECO:0000313" key="1">
    <source>
        <dbReference type="EMBL" id="GFY11655.1"/>
    </source>
</evidence>
<dbReference type="AlphaFoldDB" id="A0A8X6SI68"/>
<reference evidence="1" key="1">
    <citation type="submission" date="2020-08" db="EMBL/GenBank/DDBJ databases">
        <title>Multicomponent nature underlies the extraordinary mechanical properties of spider dragline silk.</title>
        <authorList>
            <person name="Kono N."/>
            <person name="Nakamura H."/>
            <person name="Mori M."/>
            <person name="Yoshida Y."/>
            <person name="Ohtoshi R."/>
            <person name="Malay A.D."/>
            <person name="Moran D.A.P."/>
            <person name="Tomita M."/>
            <person name="Numata K."/>
            <person name="Arakawa K."/>
        </authorList>
    </citation>
    <scope>NUCLEOTIDE SEQUENCE</scope>
</reference>